<keyword evidence="2" id="KW-0472">Membrane</keyword>
<feature type="compositionally biased region" description="Polar residues" evidence="1">
    <location>
        <begin position="153"/>
        <end position="165"/>
    </location>
</feature>
<keyword evidence="2" id="KW-1133">Transmembrane helix</keyword>
<protein>
    <submittedName>
        <fullName evidence="4">Uncharacterized protein</fullName>
    </submittedName>
</protein>
<dbReference type="AlphaFoldDB" id="A0A6G0WK14"/>
<evidence type="ECO:0000256" key="2">
    <source>
        <dbReference type="SAM" id="Phobius"/>
    </source>
</evidence>
<accession>A0A6G0WK14</accession>
<keyword evidence="5" id="KW-1185">Reference proteome</keyword>
<evidence type="ECO:0000256" key="3">
    <source>
        <dbReference type="SAM" id="SignalP"/>
    </source>
</evidence>
<dbReference type="VEuPathDB" id="FungiDB:AeMF1_009745"/>
<sequence length="165" mass="18249">MLQRRLLPAAASLAVVWIQAVPVVAYNGTNNGTRTNATDGTGITKTGDGWPSNTTAPPESKWQYNKYSIACREEDGCNIYATIYVAISLFVVLTIGMIYVIYKRRKLRQFIGHVHSPPLLEMNRGDVLKDDSTMEGEFLTTASPLETLGRPGQTHSGNYPRSTQR</sequence>
<keyword evidence="2" id="KW-0812">Transmembrane</keyword>
<evidence type="ECO:0000313" key="4">
    <source>
        <dbReference type="EMBL" id="KAF0727580.1"/>
    </source>
</evidence>
<feature type="transmembrane region" description="Helical" evidence="2">
    <location>
        <begin position="79"/>
        <end position="102"/>
    </location>
</feature>
<feature type="signal peptide" evidence="3">
    <location>
        <begin position="1"/>
        <end position="25"/>
    </location>
</feature>
<feature type="compositionally biased region" description="Low complexity" evidence="1">
    <location>
        <begin position="36"/>
        <end position="49"/>
    </location>
</feature>
<comment type="caution">
    <text evidence="4">The sequence shown here is derived from an EMBL/GenBank/DDBJ whole genome shotgun (WGS) entry which is preliminary data.</text>
</comment>
<name>A0A6G0WK14_9STRA</name>
<keyword evidence="3" id="KW-0732">Signal</keyword>
<evidence type="ECO:0000256" key="1">
    <source>
        <dbReference type="SAM" id="MobiDB-lite"/>
    </source>
</evidence>
<feature type="region of interest" description="Disordered" evidence="1">
    <location>
        <begin position="143"/>
        <end position="165"/>
    </location>
</feature>
<reference evidence="4 5" key="1">
    <citation type="submission" date="2019-07" db="EMBL/GenBank/DDBJ databases">
        <title>Genomics analysis of Aphanomyces spp. identifies a new class of oomycete effector associated with host adaptation.</title>
        <authorList>
            <person name="Gaulin E."/>
        </authorList>
    </citation>
    <scope>NUCLEOTIDE SEQUENCE [LARGE SCALE GENOMIC DNA]</scope>
    <source>
        <strain evidence="4 5">ATCC 201684</strain>
    </source>
</reference>
<evidence type="ECO:0000313" key="5">
    <source>
        <dbReference type="Proteomes" id="UP000481153"/>
    </source>
</evidence>
<proteinExistence type="predicted"/>
<dbReference type="EMBL" id="VJMJ01000193">
    <property type="protein sequence ID" value="KAF0727580.1"/>
    <property type="molecule type" value="Genomic_DNA"/>
</dbReference>
<dbReference type="Proteomes" id="UP000481153">
    <property type="component" value="Unassembled WGS sequence"/>
</dbReference>
<feature type="region of interest" description="Disordered" evidence="1">
    <location>
        <begin position="36"/>
        <end position="57"/>
    </location>
</feature>
<organism evidence="4 5">
    <name type="scientific">Aphanomyces euteiches</name>
    <dbReference type="NCBI Taxonomy" id="100861"/>
    <lineage>
        <taxon>Eukaryota</taxon>
        <taxon>Sar</taxon>
        <taxon>Stramenopiles</taxon>
        <taxon>Oomycota</taxon>
        <taxon>Saprolegniomycetes</taxon>
        <taxon>Saprolegniales</taxon>
        <taxon>Verrucalvaceae</taxon>
        <taxon>Aphanomyces</taxon>
    </lineage>
</organism>
<feature type="chain" id="PRO_5026159140" evidence="3">
    <location>
        <begin position="26"/>
        <end position="165"/>
    </location>
</feature>
<gene>
    <name evidence="4" type="ORF">Ae201684_014407</name>
</gene>